<dbReference type="AlphaFoldDB" id="A0AA40FXD6"/>
<dbReference type="EMBL" id="JAHYIQ010000012">
    <property type="protein sequence ID" value="KAK1127149.1"/>
    <property type="molecule type" value="Genomic_DNA"/>
</dbReference>
<keyword evidence="2" id="KW-1185">Reference proteome</keyword>
<accession>A0AA40FXD6</accession>
<comment type="caution">
    <text evidence="1">The sequence shown here is derived from an EMBL/GenBank/DDBJ whole genome shotgun (WGS) entry which is preliminary data.</text>
</comment>
<evidence type="ECO:0000313" key="1">
    <source>
        <dbReference type="EMBL" id="KAK1127149.1"/>
    </source>
</evidence>
<reference evidence="1" key="1">
    <citation type="submission" date="2021-10" db="EMBL/GenBank/DDBJ databases">
        <title>Melipona bicolor Genome sequencing and assembly.</title>
        <authorList>
            <person name="Araujo N.S."/>
            <person name="Arias M.C."/>
        </authorList>
    </citation>
    <scope>NUCLEOTIDE SEQUENCE</scope>
    <source>
        <strain evidence="1">USP_2M_L1-L4_2017</strain>
        <tissue evidence="1">Whole body</tissue>
    </source>
</reference>
<organism evidence="1 2">
    <name type="scientific">Melipona bicolor</name>
    <dbReference type="NCBI Taxonomy" id="60889"/>
    <lineage>
        <taxon>Eukaryota</taxon>
        <taxon>Metazoa</taxon>
        <taxon>Ecdysozoa</taxon>
        <taxon>Arthropoda</taxon>
        <taxon>Hexapoda</taxon>
        <taxon>Insecta</taxon>
        <taxon>Pterygota</taxon>
        <taxon>Neoptera</taxon>
        <taxon>Endopterygota</taxon>
        <taxon>Hymenoptera</taxon>
        <taxon>Apocrita</taxon>
        <taxon>Aculeata</taxon>
        <taxon>Apoidea</taxon>
        <taxon>Anthophila</taxon>
        <taxon>Apidae</taxon>
        <taxon>Melipona</taxon>
    </lineage>
</organism>
<dbReference type="Proteomes" id="UP001177670">
    <property type="component" value="Unassembled WGS sequence"/>
</dbReference>
<name>A0AA40FXD6_9HYME</name>
<protein>
    <submittedName>
        <fullName evidence="1">Uncharacterized protein</fullName>
    </submittedName>
</protein>
<gene>
    <name evidence="1" type="ORF">K0M31_003697</name>
</gene>
<evidence type="ECO:0000313" key="2">
    <source>
        <dbReference type="Proteomes" id="UP001177670"/>
    </source>
</evidence>
<proteinExistence type="predicted"/>
<sequence>MNTWCMVTVSEYGTLCLDYGPEASSVSINRNEEERKASGRSITRDIIKSNTGTETISRAYKGGNATQGSCDTAANNGRSDTGNDNAWWPKCTLETPNCRFLLKHHLCLPRYSIHFEGKRGHQRGCRRYPEGASDFRPQQIGQVHALSIINVPLGFTSASNEP</sequence>